<name>A0ABU7KEW5_9ACTN</name>
<evidence type="ECO:0000313" key="1">
    <source>
        <dbReference type="EMBL" id="MEE2040137.1"/>
    </source>
</evidence>
<reference evidence="1 2" key="1">
    <citation type="submission" date="2023-08" db="EMBL/GenBank/DDBJ databases">
        <authorList>
            <person name="Girao M."/>
            <person name="Carvalho M.F."/>
        </authorList>
    </citation>
    <scope>NUCLEOTIDE SEQUENCE [LARGE SCALE GENOMIC DNA]</scope>
    <source>
        <strain evidence="1 2">CT-R113</strain>
    </source>
</reference>
<evidence type="ECO:0000313" key="2">
    <source>
        <dbReference type="Proteomes" id="UP001356095"/>
    </source>
</evidence>
<dbReference type="Proteomes" id="UP001356095">
    <property type="component" value="Unassembled WGS sequence"/>
</dbReference>
<gene>
    <name evidence="1" type="ORF">Q8791_23240</name>
</gene>
<comment type="caution">
    <text evidence="1">The sequence shown here is derived from an EMBL/GenBank/DDBJ whole genome shotgun (WGS) entry which is preliminary data.</text>
</comment>
<dbReference type="EMBL" id="JAUZMY010000026">
    <property type="protein sequence ID" value="MEE2040137.1"/>
    <property type="molecule type" value="Genomic_DNA"/>
</dbReference>
<organism evidence="1 2">
    <name type="scientific">Nocardiopsis codii</name>
    <dbReference type="NCBI Taxonomy" id="3065942"/>
    <lineage>
        <taxon>Bacteria</taxon>
        <taxon>Bacillati</taxon>
        <taxon>Actinomycetota</taxon>
        <taxon>Actinomycetes</taxon>
        <taxon>Streptosporangiales</taxon>
        <taxon>Nocardiopsidaceae</taxon>
        <taxon>Nocardiopsis</taxon>
    </lineage>
</organism>
<accession>A0ABU7KEW5</accession>
<keyword evidence="2" id="KW-1185">Reference proteome</keyword>
<dbReference type="RefSeq" id="WP_330093906.1">
    <property type="nucleotide sequence ID" value="NZ_JAUZMY010000026.1"/>
</dbReference>
<protein>
    <submittedName>
        <fullName evidence="1">Uncharacterized protein</fullName>
    </submittedName>
</protein>
<proteinExistence type="predicted"/>
<sequence>MTTPLPAASGPFTITPEVARAWLRDRNKGNRTLSLHAAQEYADTMRDGRWQLTHQGIAFDTEGLILDGQHRLLAVTLADTTVDMMVFVGMERATFTVLDVGRRRQAGHLIQSTPYGLVAAAASRYLGVVDGTFQAGRSSYVTGKGDNDALLKVFANWEKELVRWARPVNETRKTSRVMPAPHLAVLAQAARTQHAHLIEPWLDGLKTGAGLEATDARLHLRNRFIADKKSFLGITGRDQAYRLIVKAWNSHAEGKPMRLLKLTEREQIPTVVQ</sequence>